<dbReference type="EMBL" id="RQTE01000217">
    <property type="protein sequence ID" value="RZI00867.1"/>
    <property type="molecule type" value="Genomic_DNA"/>
</dbReference>
<dbReference type="EMBL" id="CP068073">
    <property type="protein sequence ID" value="QQS83761.1"/>
    <property type="molecule type" value="Genomic_DNA"/>
</dbReference>
<feature type="transmembrane region" description="Helical" evidence="7">
    <location>
        <begin position="12"/>
        <end position="41"/>
    </location>
</feature>
<dbReference type="GeneID" id="93726255"/>
<evidence type="ECO:0000256" key="1">
    <source>
        <dbReference type="ARBA" id="ARBA00004651"/>
    </source>
</evidence>
<accession>A0A143P9P6</accession>
<protein>
    <submittedName>
        <fullName evidence="9">Aromatic acid exporter family protein</fullName>
    </submittedName>
</protein>
<evidence type="ECO:0000256" key="7">
    <source>
        <dbReference type="SAM" id="Phobius"/>
    </source>
</evidence>
<dbReference type="InterPro" id="IPR010343">
    <property type="entry name" value="ArAE_1"/>
</dbReference>
<keyword evidence="3" id="KW-1003">Cell membrane</keyword>
<evidence type="ECO:0000256" key="4">
    <source>
        <dbReference type="ARBA" id="ARBA00022692"/>
    </source>
</evidence>
<keyword evidence="6 7" id="KW-0472">Membrane</keyword>
<keyword evidence="11" id="KW-1185">Reference proteome</keyword>
<comment type="similarity">
    <text evidence="2">Belongs to the UPF0421 family.</text>
</comment>
<evidence type="ECO:0000256" key="2">
    <source>
        <dbReference type="ARBA" id="ARBA00006544"/>
    </source>
</evidence>
<gene>
    <name evidence="9" type="ORF">EIG99_10285</name>
    <name evidence="8" type="ORF">I6J05_05585</name>
</gene>
<evidence type="ECO:0000313" key="9">
    <source>
        <dbReference type="EMBL" id="RZI00867.1"/>
    </source>
</evidence>
<dbReference type="KEGG" id="scv:A4G25_00160"/>
<evidence type="ECO:0000256" key="5">
    <source>
        <dbReference type="ARBA" id="ARBA00022989"/>
    </source>
</evidence>
<proteinExistence type="inferred from homology"/>
<evidence type="ECO:0000313" key="11">
    <source>
        <dbReference type="Proteomes" id="UP000595942"/>
    </source>
</evidence>
<keyword evidence="5 7" id="KW-1133">Transmembrane helix</keyword>
<keyword evidence="4 7" id="KW-0812">Transmembrane</keyword>
<reference evidence="9 10" key="1">
    <citation type="submission" date="2018-11" db="EMBL/GenBank/DDBJ databases">
        <title>Genomic profiling of Staphylococcus species from a Poultry farm system in KwaZulu-Natal, South Africa.</title>
        <authorList>
            <person name="Amoako D.G."/>
            <person name="Somboro A.M."/>
            <person name="Abia A.L.K."/>
            <person name="Bester L.A."/>
            <person name="Essack S.Y."/>
        </authorList>
    </citation>
    <scope>NUCLEOTIDE SEQUENCE [LARGE SCALE GENOMIC DNA]</scope>
    <source>
        <strain evidence="9 10">SA11</strain>
    </source>
</reference>
<feature type="transmembrane region" description="Helical" evidence="7">
    <location>
        <begin position="61"/>
        <end position="90"/>
    </location>
</feature>
<evidence type="ECO:0000256" key="6">
    <source>
        <dbReference type="ARBA" id="ARBA00023136"/>
    </source>
</evidence>
<dbReference type="AlphaFoldDB" id="A0A143P9P6"/>
<dbReference type="Proteomes" id="UP000293854">
    <property type="component" value="Unassembled WGS sequence"/>
</dbReference>
<comment type="subcellular location">
    <subcellularLocation>
        <location evidence="1">Cell membrane</location>
        <topology evidence="1">Multi-pass membrane protein</topology>
    </subcellularLocation>
</comment>
<dbReference type="PANTHER" id="PTHR30509">
    <property type="entry name" value="P-HYDROXYBENZOIC ACID EFFLUX PUMP SUBUNIT-RELATED"/>
    <property type="match status" value="1"/>
</dbReference>
<dbReference type="Proteomes" id="UP000595942">
    <property type="component" value="Chromosome"/>
</dbReference>
<feature type="transmembrane region" description="Helical" evidence="7">
    <location>
        <begin position="97"/>
        <end position="115"/>
    </location>
</feature>
<dbReference type="GO" id="GO:0005886">
    <property type="term" value="C:plasma membrane"/>
    <property type="evidence" value="ECO:0007669"/>
    <property type="project" value="UniProtKB-SubCell"/>
</dbReference>
<name>A0A143P9P6_9STAP</name>
<sequence length="366" mass="42187">MKLGARIFKTGIAIVFAMLIASLLPKSAGLPTVAGIGAIVAMQPSVYRSYKTIKDQFQGNVIGAILAVIMVSLFGDNIIIMGATVIILIAMLFQFKLQHVATLATVTALIIMGQGSTTGNFYAAAFFRFVLVMIGVFSSFFVNVAFFPPKYETKLYYNSMNIANDVFKWIKLVLNDTTEYHHVKEDTQTIKKRLQNLDQLFDYYKEERPLFKKHLPELNRKKIIFRQVVITTRRAYDVLRRMHRYQNDLHQASNDLMLQIKLELDDLMTSYDQIMLSIAQKARYDYENFQMPVDNPQKIELIEAFKQEMVEHKPESVYSVSNLMQIISAIEELSNDLEHLDRLVLSYFEYHKDDSEIEIDDEDLDL</sequence>
<dbReference type="RefSeq" id="WP_047133005.1">
    <property type="nucleotide sequence ID" value="NZ_CP015114.1"/>
</dbReference>
<feature type="transmembrane region" description="Helical" evidence="7">
    <location>
        <begin position="121"/>
        <end position="147"/>
    </location>
</feature>
<dbReference type="OrthoDB" id="1653617at2"/>
<dbReference type="Pfam" id="PF06081">
    <property type="entry name" value="ArAE_1"/>
    <property type="match status" value="1"/>
</dbReference>
<organism evidence="9 10">
    <name type="scientific">Staphylococcus condimenti</name>
    <dbReference type="NCBI Taxonomy" id="70255"/>
    <lineage>
        <taxon>Bacteria</taxon>
        <taxon>Bacillati</taxon>
        <taxon>Bacillota</taxon>
        <taxon>Bacilli</taxon>
        <taxon>Bacillales</taxon>
        <taxon>Staphylococcaceae</taxon>
        <taxon>Staphylococcus</taxon>
    </lineage>
</organism>
<evidence type="ECO:0000256" key="3">
    <source>
        <dbReference type="ARBA" id="ARBA00022475"/>
    </source>
</evidence>
<evidence type="ECO:0000313" key="10">
    <source>
        <dbReference type="Proteomes" id="UP000293854"/>
    </source>
</evidence>
<dbReference type="PANTHER" id="PTHR30509:SF27">
    <property type="entry name" value="UPF0421 PROTEIN YGAE"/>
    <property type="match status" value="1"/>
</dbReference>
<reference evidence="8 11" key="2">
    <citation type="submission" date="2021-01" db="EMBL/GenBank/DDBJ databases">
        <title>FDA dAtabase for Regulatory Grade micrObial Sequences (FDA-ARGOS): Supporting development and validation of Infectious Disease Dx tests.</title>
        <authorList>
            <person name="Sproer C."/>
            <person name="Gronow S."/>
            <person name="Severitt S."/>
            <person name="Schroder I."/>
            <person name="Tallon L."/>
            <person name="Sadzewicz L."/>
            <person name="Zhao X."/>
            <person name="Boylan J."/>
            <person name="Ott S."/>
            <person name="Bowen H."/>
            <person name="Vavikolanu K."/>
            <person name="Mehta A."/>
            <person name="Aluvathingal J."/>
            <person name="Nadendla S."/>
            <person name="Lowell S."/>
            <person name="Myers T."/>
            <person name="Yan Y."/>
            <person name="Sichtig H."/>
        </authorList>
    </citation>
    <scope>NUCLEOTIDE SEQUENCE [LARGE SCALE GENOMIC DNA]</scope>
    <source>
        <strain evidence="8 11">FDAARGOS_1148</strain>
    </source>
</reference>
<evidence type="ECO:0000313" key="8">
    <source>
        <dbReference type="EMBL" id="QQS83761.1"/>
    </source>
</evidence>